<reference evidence="2" key="1">
    <citation type="submission" date="2023-06" db="EMBL/GenBank/DDBJ databases">
        <title>Genomic of Agaribacillus aureum.</title>
        <authorList>
            <person name="Wang G."/>
        </authorList>
    </citation>
    <scope>NUCLEOTIDE SEQUENCE</scope>
    <source>
        <strain evidence="2">BMA12</strain>
    </source>
</reference>
<comment type="caution">
    <text evidence="2">The sequence shown here is derived from an EMBL/GenBank/DDBJ whole genome shotgun (WGS) entry which is preliminary data.</text>
</comment>
<organism evidence="2 3">
    <name type="scientific">Agaribacillus aureus</name>
    <dbReference type="NCBI Taxonomy" id="3051825"/>
    <lineage>
        <taxon>Bacteria</taxon>
        <taxon>Pseudomonadati</taxon>
        <taxon>Bacteroidota</taxon>
        <taxon>Cytophagia</taxon>
        <taxon>Cytophagales</taxon>
        <taxon>Splendidivirgaceae</taxon>
        <taxon>Agaribacillus</taxon>
    </lineage>
</organism>
<evidence type="ECO:0000313" key="2">
    <source>
        <dbReference type="EMBL" id="MDN5213817.1"/>
    </source>
</evidence>
<evidence type="ECO:0000313" key="3">
    <source>
        <dbReference type="Proteomes" id="UP001172083"/>
    </source>
</evidence>
<dbReference type="Proteomes" id="UP001172083">
    <property type="component" value="Unassembled WGS sequence"/>
</dbReference>
<feature type="signal peptide" evidence="1">
    <location>
        <begin position="1"/>
        <end position="19"/>
    </location>
</feature>
<dbReference type="RefSeq" id="WP_346759158.1">
    <property type="nucleotide sequence ID" value="NZ_JAUJEB010000004.1"/>
</dbReference>
<feature type="chain" id="PRO_5046430954" evidence="1">
    <location>
        <begin position="20"/>
        <end position="181"/>
    </location>
</feature>
<accession>A0ABT8L7T0</accession>
<protein>
    <submittedName>
        <fullName evidence="2">Uncharacterized protein</fullName>
    </submittedName>
</protein>
<sequence>MKKLFVALLLTFGIFGARAQDLLTQDIRAAFFEATLDLDKATALFDKINMISNPSPIMLAYRGVLEAILVKTKWSPFAKFALLNKSRESFTKAVSENSNDLEIRFLRFAVEHNTPDVLGYSQNLAADKDFIMENLDYFERDEGISDQMTNYIINFMMESKYYTPEEIDRIRTKMNPRMGGI</sequence>
<dbReference type="EMBL" id="JAUJEB010000004">
    <property type="protein sequence ID" value="MDN5213817.1"/>
    <property type="molecule type" value="Genomic_DNA"/>
</dbReference>
<gene>
    <name evidence="2" type="ORF">QQ020_17215</name>
</gene>
<keyword evidence="3" id="KW-1185">Reference proteome</keyword>
<evidence type="ECO:0000256" key="1">
    <source>
        <dbReference type="SAM" id="SignalP"/>
    </source>
</evidence>
<proteinExistence type="predicted"/>
<name>A0ABT8L7T0_9BACT</name>
<keyword evidence="1" id="KW-0732">Signal</keyword>